<reference evidence="2" key="1">
    <citation type="submission" date="2015-11" db="EMBL/GenBank/DDBJ databases">
        <authorList>
            <consortium name="Cross-ministerial Strategic Innovation Promotion Program (SIP) consortium"/>
            <person name="Tomihama T."/>
            <person name="Ikenaga M."/>
            <person name="Sakai M."/>
            <person name="Okubo T."/>
            <person name="Ikeda S."/>
        </authorList>
    </citation>
    <scope>NUCLEOTIDE SEQUENCE [LARGE SCALE GENOMIC DNA]</scope>
    <source>
        <strain evidence="2">S58</strain>
    </source>
</reference>
<protein>
    <submittedName>
        <fullName evidence="1">Uncharacterized protein</fullName>
    </submittedName>
</protein>
<name>A0A100JR02_STRSC</name>
<accession>A0A100JR02</accession>
<gene>
    <name evidence="1" type="ORF">SsS58_04480</name>
</gene>
<dbReference type="EMBL" id="BCMM01000021">
    <property type="protein sequence ID" value="GAQ64090.1"/>
    <property type="molecule type" value="Genomic_DNA"/>
</dbReference>
<reference evidence="2" key="3">
    <citation type="submission" date="2016-02" db="EMBL/GenBank/DDBJ databases">
        <title>Draft genome of pathogenic Streptomyces sp. in Japan.</title>
        <authorList>
            <person name="Tomihama T."/>
            <person name="Ikenaga M."/>
            <person name="Sakai M."/>
            <person name="Okubo T."/>
            <person name="Ikeda S."/>
        </authorList>
    </citation>
    <scope>NUCLEOTIDE SEQUENCE [LARGE SCALE GENOMIC DNA]</scope>
    <source>
        <strain evidence="2">S58</strain>
    </source>
</reference>
<comment type="caution">
    <text evidence="1">The sequence shown here is derived from an EMBL/GenBank/DDBJ whole genome shotgun (WGS) entry which is preliminary data.</text>
</comment>
<dbReference type="Proteomes" id="UP000067448">
    <property type="component" value="Unassembled WGS sequence"/>
</dbReference>
<sequence length="345" mass="37642">MNTSHLFRKRPIPVTARQLNADSYRQILDALTPEQFAAGGENTNGTVFLELRTLEGVMHASEGDWIVQDNHRHVWPVRGSIFAETYEPITAQPPTDRAAVRDRIAEALYAHNHPGWTTGYPDLDQDERDTYLARADAVLAVLPESTGRAAEVEHLRDRLASCRQRVGIAADKATAAESILERARQARRRLTSALIAVEPLLVKPYPDDPRWTPWTRFVGPALKELTDALKTGPQAAEAQPTTKPKDGARTADLLAESATEYRVPVPEGGGTDLLVRRQALVHGAGWAVSTSARGGGRAWTAEGWQDSISALSVDRLFCWPDAGTAVTEARRALAAGVRQGGAQPQ</sequence>
<proteinExistence type="predicted"/>
<dbReference type="AlphaFoldDB" id="A0A100JR02"/>
<organism evidence="1 2">
    <name type="scientific">Streptomyces scabiei</name>
    <dbReference type="NCBI Taxonomy" id="1930"/>
    <lineage>
        <taxon>Bacteria</taxon>
        <taxon>Bacillati</taxon>
        <taxon>Actinomycetota</taxon>
        <taxon>Actinomycetes</taxon>
        <taxon>Kitasatosporales</taxon>
        <taxon>Streptomycetaceae</taxon>
        <taxon>Streptomyces</taxon>
    </lineage>
</organism>
<dbReference type="OrthoDB" id="4334860at2"/>
<reference evidence="1 2" key="2">
    <citation type="journal article" date="2016" name="Genome Announc.">
        <title>Draft Genome Sequences of Streptomyces scabiei S58, Streptomyces turgidiscabies T45, and Streptomyces acidiscabies a10, the Pathogens of Potato Common Scab, Isolated in Japan.</title>
        <authorList>
            <person name="Tomihama T."/>
            <person name="Nishi Y."/>
            <person name="Sakai M."/>
            <person name="Ikenaga M."/>
            <person name="Okubo T."/>
            <person name="Ikeda S."/>
        </authorList>
    </citation>
    <scope>NUCLEOTIDE SEQUENCE [LARGE SCALE GENOMIC DNA]</scope>
    <source>
        <strain evidence="1 2">S58</strain>
    </source>
</reference>
<evidence type="ECO:0000313" key="1">
    <source>
        <dbReference type="EMBL" id="GAQ64090.1"/>
    </source>
</evidence>
<dbReference type="RefSeq" id="WP_059081632.1">
    <property type="nucleotide sequence ID" value="NZ_BCMM01000021.1"/>
</dbReference>
<evidence type="ECO:0000313" key="2">
    <source>
        <dbReference type="Proteomes" id="UP000067448"/>
    </source>
</evidence>